<feature type="region of interest" description="Disordered" evidence="1">
    <location>
        <begin position="239"/>
        <end position="264"/>
    </location>
</feature>
<gene>
    <name evidence="2" type="ORF">IMSHALPRED_005074</name>
</gene>
<dbReference type="EMBL" id="CAJPDT010000269">
    <property type="protein sequence ID" value="CAF9942839.1"/>
    <property type="molecule type" value="Genomic_DNA"/>
</dbReference>
<evidence type="ECO:0000256" key="1">
    <source>
        <dbReference type="SAM" id="MobiDB-lite"/>
    </source>
</evidence>
<protein>
    <submittedName>
        <fullName evidence="2">Uncharacterized protein</fullName>
    </submittedName>
</protein>
<dbReference type="Proteomes" id="UP000664534">
    <property type="component" value="Unassembled WGS sequence"/>
</dbReference>
<comment type="caution">
    <text evidence="2">The sequence shown here is derived from an EMBL/GenBank/DDBJ whole genome shotgun (WGS) entry which is preliminary data.</text>
</comment>
<feature type="region of interest" description="Disordered" evidence="1">
    <location>
        <begin position="1"/>
        <end position="21"/>
    </location>
</feature>
<evidence type="ECO:0000313" key="3">
    <source>
        <dbReference type="Proteomes" id="UP000664534"/>
    </source>
</evidence>
<feature type="compositionally biased region" description="Basic and acidic residues" evidence="1">
    <location>
        <begin position="241"/>
        <end position="255"/>
    </location>
</feature>
<dbReference type="AlphaFoldDB" id="A0A8H3J9C2"/>
<keyword evidence="3" id="KW-1185">Reference proteome</keyword>
<feature type="region of interest" description="Disordered" evidence="1">
    <location>
        <begin position="290"/>
        <end position="333"/>
    </location>
</feature>
<name>A0A8H3J9C2_9LECA</name>
<accession>A0A8H3J9C2</accession>
<sequence length="333" mass="35170">MTNPSIRFGNGQVKNNKPAVDPGLSIPNEPNSDCDITLGVPLYTFNTIDDESRLSIYKSYDKKSFVYELFEQGGLLKGGGSDLFLSAEALVPNVTLDYPIYYDVDVKLSQAFLHYNDHLAAADGAVLSQVGSGFVMSTSNLSDNMKVTLFLQLPISVSRIAGGSYQSFAGEWAVGGVQAADRVVSAANEGATADPALDDERDSVAPSERGEATGGAGAPVEGCPDLHPLVQARCVRATAHPGKEDRPIQRDDREAPGQPRGGFGTRACVISDAIGRAAFVLAPGQGHELPHAHPAVGQAARGAERGRTIGDPDASERGATFVSTLDLHEPRPR</sequence>
<feature type="region of interest" description="Disordered" evidence="1">
    <location>
        <begin position="189"/>
        <end position="223"/>
    </location>
</feature>
<feature type="compositionally biased region" description="Basic and acidic residues" evidence="1">
    <location>
        <begin position="302"/>
        <end position="316"/>
    </location>
</feature>
<evidence type="ECO:0000313" key="2">
    <source>
        <dbReference type="EMBL" id="CAF9942839.1"/>
    </source>
</evidence>
<proteinExistence type="predicted"/>
<reference evidence="2" key="1">
    <citation type="submission" date="2021-03" db="EMBL/GenBank/DDBJ databases">
        <authorList>
            <person name="Tagirdzhanova G."/>
        </authorList>
    </citation>
    <scope>NUCLEOTIDE SEQUENCE</scope>
</reference>
<organism evidence="2 3">
    <name type="scientific">Imshaugia aleurites</name>
    <dbReference type="NCBI Taxonomy" id="172621"/>
    <lineage>
        <taxon>Eukaryota</taxon>
        <taxon>Fungi</taxon>
        <taxon>Dikarya</taxon>
        <taxon>Ascomycota</taxon>
        <taxon>Pezizomycotina</taxon>
        <taxon>Lecanoromycetes</taxon>
        <taxon>OSLEUM clade</taxon>
        <taxon>Lecanoromycetidae</taxon>
        <taxon>Lecanorales</taxon>
        <taxon>Lecanorineae</taxon>
        <taxon>Parmeliaceae</taxon>
        <taxon>Imshaugia</taxon>
    </lineage>
</organism>